<dbReference type="Proteomes" id="UP000000657">
    <property type="component" value="Chromosome"/>
</dbReference>
<gene>
    <name evidence="9" type="ordered locus">FRAAL3882</name>
</gene>
<evidence type="ECO:0000256" key="1">
    <source>
        <dbReference type="ARBA" id="ARBA00004141"/>
    </source>
</evidence>
<feature type="transmembrane region" description="Helical" evidence="7">
    <location>
        <begin position="278"/>
        <end position="299"/>
    </location>
</feature>
<feature type="compositionally biased region" description="Basic and acidic residues" evidence="6">
    <location>
        <begin position="13"/>
        <end position="38"/>
    </location>
</feature>
<feature type="compositionally biased region" description="Basic residues" evidence="6">
    <location>
        <begin position="1"/>
        <end position="12"/>
    </location>
</feature>
<protein>
    <submittedName>
        <fullName evidence="9">Integral membrane protein</fullName>
    </submittedName>
</protein>
<keyword evidence="3 7" id="KW-0812">Transmembrane</keyword>
<feature type="transmembrane region" description="Helical" evidence="7">
    <location>
        <begin position="212"/>
        <end position="232"/>
    </location>
</feature>
<dbReference type="PANTHER" id="PTHR32322">
    <property type="entry name" value="INNER MEMBRANE TRANSPORTER"/>
    <property type="match status" value="1"/>
</dbReference>
<feature type="compositionally biased region" description="Polar residues" evidence="6">
    <location>
        <begin position="372"/>
        <end position="384"/>
    </location>
</feature>
<comment type="similarity">
    <text evidence="2">Belongs to the EamA transporter family.</text>
</comment>
<dbReference type="KEGG" id="fal:FRAAL3882"/>
<feature type="compositionally biased region" description="Basic and acidic residues" evidence="6">
    <location>
        <begin position="393"/>
        <end position="412"/>
    </location>
</feature>
<name>Q0RIZ0_FRAAA</name>
<dbReference type="InterPro" id="IPR000620">
    <property type="entry name" value="EamA_dom"/>
</dbReference>
<evidence type="ECO:0000259" key="8">
    <source>
        <dbReference type="Pfam" id="PF00892"/>
    </source>
</evidence>
<dbReference type="InterPro" id="IPR050638">
    <property type="entry name" value="AA-Vitamin_Transporters"/>
</dbReference>
<keyword evidence="5 7" id="KW-0472">Membrane</keyword>
<feature type="domain" description="EamA" evidence="8">
    <location>
        <begin position="70"/>
        <end position="201"/>
    </location>
</feature>
<evidence type="ECO:0000256" key="6">
    <source>
        <dbReference type="SAM" id="MobiDB-lite"/>
    </source>
</evidence>
<feature type="transmembrane region" description="Helical" evidence="7">
    <location>
        <begin position="244"/>
        <end position="266"/>
    </location>
</feature>
<proteinExistence type="inferred from homology"/>
<feature type="transmembrane region" description="Helical" evidence="7">
    <location>
        <begin position="99"/>
        <end position="118"/>
    </location>
</feature>
<feature type="domain" description="EamA" evidence="8">
    <location>
        <begin position="215"/>
        <end position="347"/>
    </location>
</feature>
<feature type="region of interest" description="Disordered" evidence="6">
    <location>
        <begin position="1"/>
        <end position="38"/>
    </location>
</feature>
<feature type="transmembrane region" description="Helical" evidence="7">
    <location>
        <begin position="188"/>
        <end position="206"/>
    </location>
</feature>
<evidence type="ECO:0000313" key="9">
    <source>
        <dbReference type="EMBL" id="CAJ62525.1"/>
    </source>
</evidence>
<feature type="region of interest" description="Disordered" evidence="6">
    <location>
        <begin position="365"/>
        <end position="426"/>
    </location>
</feature>
<evidence type="ECO:0000256" key="2">
    <source>
        <dbReference type="ARBA" id="ARBA00007362"/>
    </source>
</evidence>
<dbReference type="InterPro" id="IPR037185">
    <property type="entry name" value="EmrE-like"/>
</dbReference>
<dbReference type="AlphaFoldDB" id="Q0RIZ0"/>
<organism evidence="9 10">
    <name type="scientific">Frankia alni (strain DSM 45986 / CECT 9034 / ACN14a)</name>
    <dbReference type="NCBI Taxonomy" id="326424"/>
    <lineage>
        <taxon>Bacteria</taxon>
        <taxon>Bacillati</taxon>
        <taxon>Actinomycetota</taxon>
        <taxon>Actinomycetes</taxon>
        <taxon>Frankiales</taxon>
        <taxon>Frankiaceae</taxon>
        <taxon>Frankia</taxon>
    </lineage>
</organism>
<evidence type="ECO:0000256" key="3">
    <source>
        <dbReference type="ARBA" id="ARBA00022692"/>
    </source>
</evidence>
<evidence type="ECO:0000313" key="10">
    <source>
        <dbReference type="Proteomes" id="UP000000657"/>
    </source>
</evidence>
<keyword evidence="4 7" id="KW-1133">Transmembrane helix</keyword>
<feature type="transmembrane region" description="Helical" evidence="7">
    <location>
        <begin position="130"/>
        <end position="151"/>
    </location>
</feature>
<feature type="transmembrane region" description="Helical" evidence="7">
    <location>
        <begin position="157"/>
        <end position="176"/>
    </location>
</feature>
<feature type="transmembrane region" description="Helical" evidence="7">
    <location>
        <begin position="306"/>
        <end position="326"/>
    </location>
</feature>
<accession>Q0RIZ0</accession>
<dbReference type="GO" id="GO:0016020">
    <property type="term" value="C:membrane"/>
    <property type="evidence" value="ECO:0007669"/>
    <property type="project" value="UniProtKB-SubCell"/>
</dbReference>
<dbReference type="PANTHER" id="PTHR32322:SF9">
    <property type="entry name" value="AMINO-ACID METABOLITE EFFLUX PUMP-RELATED"/>
    <property type="match status" value="1"/>
</dbReference>
<dbReference type="Pfam" id="PF00892">
    <property type="entry name" value="EamA"/>
    <property type="match status" value="2"/>
</dbReference>
<dbReference type="STRING" id="326424.FRAAL3882"/>
<dbReference type="eggNOG" id="COG0697">
    <property type="taxonomic scope" value="Bacteria"/>
</dbReference>
<evidence type="ECO:0000256" key="4">
    <source>
        <dbReference type="ARBA" id="ARBA00022989"/>
    </source>
</evidence>
<dbReference type="EMBL" id="CT573213">
    <property type="protein sequence ID" value="CAJ62525.1"/>
    <property type="molecule type" value="Genomic_DNA"/>
</dbReference>
<evidence type="ECO:0000256" key="7">
    <source>
        <dbReference type="SAM" id="Phobius"/>
    </source>
</evidence>
<evidence type="ECO:0000256" key="5">
    <source>
        <dbReference type="ARBA" id="ARBA00023136"/>
    </source>
</evidence>
<dbReference type="SUPFAM" id="SSF103481">
    <property type="entry name" value="Multidrug resistance efflux transporter EmrE"/>
    <property type="match status" value="2"/>
</dbReference>
<feature type="transmembrane region" description="Helical" evidence="7">
    <location>
        <begin position="332"/>
        <end position="352"/>
    </location>
</feature>
<comment type="subcellular location">
    <subcellularLocation>
        <location evidence="1">Membrane</location>
        <topology evidence="1">Multi-pass membrane protein</topology>
    </subcellularLocation>
</comment>
<dbReference type="HOGENOM" id="CLU_033863_5_2_11"/>
<reference evidence="9 10" key="1">
    <citation type="journal article" date="2007" name="Genome Res.">
        <title>Genome characteristics of facultatively symbiotic Frankia sp. strains reflect host range and host plant biogeography.</title>
        <authorList>
            <person name="Normand P."/>
            <person name="Lapierre P."/>
            <person name="Tisa L.S."/>
            <person name="Gogarten J.P."/>
            <person name="Alloisio N."/>
            <person name="Bagnarol E."/>
            <person name="Bassi C.A."/>
            <person name="Berry A.M."/>
            <person name="Bickhart D.M."/>
            <person name="Choisne N."/>
            <person name="Couloux A."/>
            <person name="Cournoyer B."/>
            <person name="Cruveiller S."/>
            <person name="Daubin V."/>
            <person name="Demange N."/>
            <person name="Francino M.P."/>
            <person name="Goltsman E."/>
            <person name="Huang Y."/>
            <person name="Kopp O.R."/>
            <person name="Labarre L."/>
            <person name="Lapidus A."/>
            <person name="Lavire C."/>
            <person name="Marechal J."/>
            <person name="Martinez M."/>
            <person name="Mastronunzio J.E."/>
            <person name="Mullin B.C."/>
            <person name="Niemann J."/>
            <person name="Pujic P."/>
            <person name="Rawnsley T."/>
            <person name="Rouy Z."/>
            <person name="Schenowitz C."/>
            <person name="Sellstedt A."/>
            <person name="Tavares F."/>
            <person name="Tomkins J.P."/>
            <person name="Vallenet D."/>
            <person name="Valverde C."/>
            <person name="Wall L.G."/>
            <person name="Wang Y."/>
            <person name="Medigue C."/>
            <person name="Benson D.R."/>
        </authorList>
    </citation>
    <scope>NUCLEOTIDE SEQUENCE [LARGE SCALE GENOMIC DNA]</scope>
    <source>
        <strain evidence="10">DSM 45986 / CECT 9034 / ACN14a</strain>
    </source>
</reference>
<dbReference type="RefSeq" id="WP_011605017.1">
    <property type="nucleotide sequence ID" value="NC_008278.1"/>
</dbReference>
<sequence>MGQRGGRHRGGRRDKTTAVTRRQDDKTTRGREDSAPSRPEHCAIPCLFGKGEATQLPAVVDSILACVTRRGWLLFVAMALFWGVPYLFIKVAVREVDPVVATFGRIAVAVVVLLPVALATRSFSGLRGCWLRLAMLGLVQIGVPFLCISVGERHVASSMASLLIATEPVFVALIAPRLTGERVSRRRAVGLGLGLGGVAALLGVRVGGDTVFLAGAGLVLLASGCYALGAVLVQRSPFVHLPRLGVVTAECVAAALVLLPVAALRLPGTTPSRKAQSSIVVLGVVCTALAWITCLALISEVGASRGTVFTCVNPLVAVALGVPFLHENLTRTMLLGFLLILTGSWLATGSGLPRRKVARTLGTIGVHGQAQKDPNSPSPASTSPRVRRLRFRGTAEPRRGAGRDPAVHDHVLPPRRRGSGNAAGPR</sequence>
<feature type="transmembrane region" description="Helical" evidence="7">
    <location>
        <begin position="72"/>
        <end position="93"/>
    </location>
</feature>
<keyword evidence="10" id="KW-1185">Reference proteome</keyword>